<evidence type="ECO:0000313" key="6">
    <source>
        <dbReference type="Proteomes" id="UP000033202"/>
    </source>
</evidence>
<sequence length="337" mass="35929">MIHIALLPALALLAASPQQQPAVTLPPAPMPSAVEAEAPPLEPAARRARTPGDPHEKFNRRMYKIQQGLDRAIIRPAALGYRDVVPKPVRTGLRHALSNLQEPIVFLNYLLQLKPGKAIETATRFLINSTLGLGGVLDLAKTPGIKLPHRPNGFGDTLGFYGVKPGAYLYLPLIGPTDFRDLVGGQADGLVLPLTVGGELRRNRFQIPRAVIAGLDLRAESDEELKRLLEDSVDPYATLRSVYLQDRAGEIAALKGKSAAESPLDELQDPLRDPAAGKVPELQDPLMDPAAAAPPPKPSAPSGPELDDPLADPAASPTPSPGDPPRQLLGGPEAPRK</sequence>
<accession>A0A0E9MS39</accession>
<dbReference type="EMBL" id="BBWU01000045">
    <property type="protein sequence ID" value="GAO40246.1"/>
    <property type="molecule type" value="Genomic_DNA"/>
</dbReference>
<dbReference type="GO" id="GO:0016020">
    <property type="term" value="C:membrane"/>
    <property type="evidence" value="ECO:0007669"/>
    <property type="project" value="InterPro"/>
</dbReference>
<evidence type="ECO:0000256" key="3">
    <source>
        <dbReference type="SAM" id="MobiDB-lite"/>
    </source>
</evidence>
<keyword evidence="2 4" id="KW-0732">Signal</keyword>
<reference evidence="5 6" key="1">
    <citation type="submission" date="2015-04" db="EMBL/GenBank/DDBJ databases">
        <title>Whole genome shotgun sequence of Sphingomonas changbaiensis NBRC 104936.</title>
        <authorList>
            <person name="Katano-Makiyama Y."/>
            <person name="Hosoyama A."/>
            <person name="Hashimoto M."/>
            <person name="Noguchi M."/>
            <person name="Tsuchikane K."/>
            <person name="Ohji S."/>
            <person name="Yamazoe A."/>
            <person name="Ichikawa N."/>
            <person name="Kimura A."/>
            <person name="Fujita N."/>
        </authorList>
    </citation>
    <scope>NUCLEOTIDE SEQUENCE [LARGE SCALE GENOMIC DNA]</scope>
    <source>
        <strain evidence="5 6">NBRC 104936</strain>
    </source>
</reference>
<feature type="chain" id="PRO_5002429375" evidence="4">
    <location>
        <begin position="22"/>
        <end position="337"/>
    </location>
</feature>
<organism evidence="5 6">
    <name type="scientific">Sphingomonas changbaiensis NBRC 104936</name>
    <dbReference type="NCBI Taxonomy" id="1219043"/>
    <lineage>
        <taxon>Bacteria</taxon>
        <taxon>Pseudomonadati</taxon>
        <taxon>Pseudomonadota</taxon>
        <taxon>Alphaproteobacteria</taxon>
        <taxon>Sphingomonadales</taxon>
        <taxon>Sphingomonadaceae</taxon>
        <taxon>Sphingomonas</taxon>
    </lineage>
</organism>
<comment type="caution">
    <text evidence="5">The sequence shown here is derived from an EMBL/GenBank/DDBJ whole genome shotgun (WGS) entry which is preliminary data.</text>
</comment>
<dbReference type="InterPro" id="IPR007428">
    <property type="entry name" value="MlaA"/>
</dbReference>
<evidence type="ECO:0000256" key="2">
    <source>
        <dbReference type="ARBA" id="ARBA00022729"/>
    </source>
</evidence>
<dbReference type="PANTHER" id="PTHR30035">
    <property type="entry name" value="LIPOPROTEIN VACJ-RELATED"/>
    <property type="match status" value="1"/>
</dbReference>
<feature type="compositionally biased region" description="Pro residues" evidence="3">
    <location>
        <begin position="292"/>
        <end position="301"/>
    </location>
</feature>
<protein>
    <submittedName>
        <fullName evidence="5">Putative VacJ family lipoprotein</fullName>
    </submittedName>
</protein>
<dbReference type="RefSeq" id="WP_052733921.1">
    <property type="nucleotide sequence ID" value="NZ_BBWU01000045.1"/>
</dbReference>
<dbReference type="STRING" id="1219043.SCH01S_45_00890"/>
<evidence type="ECO:0000313" key="5">
    <source>
        <dbReference type="EMBL" id="GAO40246.1"/>
    </source>
</evidence>
<keyword evidence="6" id="KW-1185">Reference proteome</keyword>
<feature type="region of interest" description="Disordered" evidence="3">
    <location>
        <begin position="256"/>
        <end position="337"/>
    </location>
</feature>
<gene>
    <name evidence="5" type="ORF">SCH01S_45_00890</name>
</gene>
<dbReference type="GO" id="GO:0120010">
    <property type="term" value="P:intermembrane phospholipid transfer"/>
    <property type="evidence" value="ECO:0007669"/>
    <property type="project" value="TreeGrafter"/>
</dbReference>
<comment type="similarity">
    <text evidence="1">Belongs to the MlaA family.</text>
</comment>
<dbReference type="OrthoDB" id="9785326at2"/>
<dbReference type="Pfam" id="PF04333">
    <property type="entry name" value="MlaA"/>
    <property type="match status" value="1"/>
</dbReference>
<dbReference type="Proteomes" id="UP000033202">
    <property type="component" value="Unassembled WGS sequence"/>
</dbReference>
<feature type="region of interest" description="Disordered" evidence="3">
    <location>
        <begin position="21"/>
        <end position="57"/>
    </location>
</feature>
<name>A0A0E9MS39_9SPHN</name>
<evidence type="ECO:0000256" key="1">
    <source>
        <dbReference type="ARBA" id="ARBA00010634"/>
    </source>
</evidence>
<evidence type="ECO:0000256" key="4">
    <source>
        <dbReference type="SAM" id="SignalP"/>
    </source>
</evidence>
<dbReference type="PRINTS" id="PR01805">
    <property type="entry name" value="VACJLIPOPROT"/>
</dbReference>
<dbReference type="AlphaFoldDB" id="A0A0E9MS39"/>
<keyword evidence="5" id="KW-0449">Lipoprotein</keyword>
<proteinExistence type="inferred from homology"/>
<dbReference type="PANTHER" id="PTHR30035:SF3">
    <property type="entry name" value="INTERMEMBRANE PHOSPHOLIPID TRANSPORT SYSTEM LIPOPROTEIN MLAA"/>
    <property type="match status" value="1"/>
</dbReference>
<feature type="signal peptide" evidence="4">
    <location>
        <begin position="1"/>
        <end position="21"/>
    </location>
</feature>